<accession>A0A1X6NXX7</accession>
<sequence>MAMSRWVLLLMVAAAAVIHAVQGDNVTVPDHESTQPAKCNNTARQRETGEFPFDPWHECWCSAPACVMETTTSRKDAACRSCTKACKHAWRSTADAYRRHVASFRRHQCAFKRQGTAAEF</sequence>
<proteinExistence type="predicted"/>
<keyword evidence="3" id="KW-1185">Reference proteome</keyword>
<reference evidence="2 3" key="1">
    <citation type="submission" date="2017-03" db="EMBL/GenBank/DDBJ databases">
        <title>WGS assembly of Porphyra umbilicalis.</title>
        <authorList>
            <person name="Brawley S.H."/>
            <person name="Blouin N.A."/>
            <person name="Ficko-Blean E."/>
            <person name="Wheeler G.L."/>
            <person name="Lohr M."/>
            <person name="Goodson H.V."/>
            <person name="Jenkins J.W."/>
            <person name="Blaby-Haas C.E."/>
            <person name="Helliwell K.E."/>
            <person name="Chan C."/>
            <person name="Marriage T."/>
            <person name="Bhattacharya D."/>
            <person name="Klein A.S."/>
            <person name="Badis Y."/>
            <person name="Brodie J."/>
            <person name="Cao Y."/>
            <person name="Collen J."/>
            <person name="Dittami S.M."/>
            <person name="Gachon C.M."/>
            <person name="Green B.R."/>
            <person name="Karpowicz S."/>
            <person name="Kim J.W."/>
            <person name="Kudahl U."/>
            <person name="Lin S."/>
            <person name="Michel G."/>
            <person name="Mittag M."/>
            <person name="Olson B.J."/>
            <person name="Pangilinan J."/>
            <person name="Peng Y."/>
            <person name="Qiu H."/>
            <person name="Shu S."/>
            <person name="Singer J.T."/>
            <person name="Smith A.G."/>
            <person name="Sprecher B.N."/>
            <person name="Wagner V."/>
            <person name="Wang W."/>
            <person name="Wang Z.-Y."/>
            <person name="Yan J."/>
            <person name="Yarish C."/>
            <person name="Zoeuner-Riek S."/>
            <person name="Zhuang Y."/>
            <person name="Zou Y."/>
            <person name="Lindquist E.A."/>
            <person name="Grimwood J."/>
            <person name="Barry K."/>
            <person name="Rokhsar D.S."/>
            <person name="Schmutz J."/>
            <person name="Stiller J.W."/>
            <person name="Grossman A.R."/>
            <person name="Prochnik S.E."/>
        </authorList>
    </citation>
    <scope>NUCLEOTIDE SEQUENCE [LARGE SCALE GENOMIC DNA]</scope>
    <source>
        <strain evidence="2">4086291</strain>
    </source>
</reference>
<feature type="signal peptide" evidence="1">
    <location>
        <begin position="1"/>
        <end position="23"/>
    </location>
</feature>
<feature type="chain" id="PRO_5013072623" evidence="1">
    <location>
        <begin position="24"/>
        <end position="120"/>
    </location>
</feature>
<dbReference type="EMBL" id="KV918997">
    <property type="protein sequence ID" value="OSX73432.1"/>
    <property type="molecule type" value="Genomic_DNA"/>
</dbReference>
<protein>
    <submittedName>
        <fullName evidence="2">Uncharacterized protein</fullName>
    </submittedName>
</protein>
<gene>
    <name evidence="2" type="ORF">BU14_0348s0009</name>
</gene>
<evidence type="ECO:0000313" key="2">
    <source>
        <dbReference type="EMBL" id="OSX73432.1"/>
    </source>
</evidence>
<evidence type="ECO:0000313" key="3">
    <source>
        <dbReference type="Proteomes" id="UP000218209"/>
    </source>
</evidence>
<keyword evidence="1" id="KW-0732">Signal</keyword>
<dbReference type="Proteomes" id="UP000218209">
    <property type="component" value="Unassembled WGS sequence"/>
</dbReference>
<name>A0A1X6NXX7_PORUM</name>
<evidence type="ECO:0000256" key="1">
    <source>
        <dbReference type="SAM" id="SignalP"/>
    </source>
</evidence>
<dbReference type="AlphaFoldDB" id="A0A1X6NXX7"/>
<organism evidence="2 3">
    <name type="scientific">Porphyra umbilicalis</name>
    <name type="common">Purple laver</name>
    <name type="synonym">Red alga</name>
    <dbReference type="NCBI Taxonomy" id="2786"/>
    <lineage>
        <taxon>Eukaryota</taxon>
        <taxon>Rhodophyta</taxon>
        <taxon>Bangiophyceae</taxon>
        <taxon>Bangiales</taxon>
        <taxon>Bangiaceae</taxon>
        <taxon>Porphyra</taxon>
    </lineage>
</organism>